<dbReference type="EMBL" id="AJLO02000025">
    <property type="protein sequence ID" value="KOE98762.1"/>
    <property type="molecule type" value="Genomic_DNA"/>
</dbReference>
<comment type="catalytic activity">
    <reaction evidence="8 9">
        <text>a 6-O-methyl-2'-deoxyguanosine in DNA + L-cysteinyl-[protein] = S-methyl-L-cysteinyl-[protein] + a 2'-deoxyguanosine in DNA</text>
        <dbReference type="Rhea" id="RHEA:24000"/>
        <dbReference type="Rhea" id="RHEA-COMP:10131"/>
        <dbReference type="Rhea" id="RHEA-COMP:10132"/>
        <dbReference type="Rhea" id="RHEA-COMP:11367"/>
        <dbReference type="Rhea" id="RHEA-COMP:11368"/>
        <dbReference type="ChEBI" id="CHEBI:29950"/>
        <dbReference type="ChEBI" id="CHEBI:82612"/>
        <dbReference type="ChEBI" id="CHEBI:85445"/>
        <dbReference type="ChEBI" id="CHEBI:85448"/>
        <dbReference type="EC" id="2.1.1.63"/>
    </reaction>
</comment>
<dbReference type="InterPro" id="IPR036631">
    <property type="entry name" value="MGMT_N_sf"/>
</dbReference>
<evidence type="ECO:0000259" key="11">
    <source>
        <dbReference type="Pfam" id="PF02870"/>
    </source>
</evidence>
<dbReference type="AlphaFoldDB" id="A0A0L8A8P9"/>
<evidence type="ECO:0000313" key="13">
    <source>
        <dbReference type="Proteomes" id="UP000036890"/>
    </source>
</evidence>
<dbReference type="FunFam" id="1.10.10.10:FF:000214">
    <property type="entry name" value="Methylated-DNA--protein-cysteine methyltransferase"/>
    <property type="match status" value="1"/>
</dbReference>
<dbReference type="GO" id="GO:0003908">
    <property type="term" value="F:methylated-DNA-[protein]-cysteine S-methyltransferase activity"/>
    <property type="evidence" value="ECO:0007669"/>
    <property type="project" value="UniProtKB-UniRule"/>
</dbReference>
<dbReference type="PROSITE" id="PS00374">
    <property type="entry name" value="MGMT"/>
    <property type="match status" value="1"/>
</dbReference>
<dbReference type="RefSeq" id="WP_010483106.1">
    <property type="nucleotide sequence ID" value="NZ_AJLO02000025.1"/>
</dbReference>
<dbReference type="PANTHER" id="PTHR10815">
    <property type="entry name" value="METHYLATED-DNA--PROTEIN-CYSTEINE METHYLTRANSFERASE"/>
    <property type="match status" value="1"/>
</dbReference>
<dbReference type="SUPFAM" id="SSF46767">
    <property type="entry name" value="Methylated DNA-protein cysteine methyltransferase, C-terminal domain"/>
    <property type="match status" value="1"/>
</dbReference>
<comment type="subcellular location">
    <subcellularLocation>
        <location evidence="9">Cytoplasm</location>
    </subcellularLocation>
</comment>
<comment type="miscellaneous">
    <text evidence="9">This enzyme catalyzes only one turnover and therefore is not strictly catalytic. According to one definition, an enzyme is a biocatalyst that acts repeatedly and over many reaction cycles.</text>
</comment>
<evidence type="ECO:0000313" key="12">
    <source>
        <dbReference type="EMBL" id="KOE98762.1"/>
    </source>
</evidence>
<comment type="catalytic activity">
    <reaction evidence="1 9">
        <text>a 4-O-methyl-thymidine in DNA + L-cysteinyl-[protein] = a thymidine in DNA + S-methyl-L-cysteinyl-[protein]</text>
        <dbReference type="Rhea" id="RHEA:53428"/>
        <dbReference type="Rhea" id="RHEA-COMP:10131"/>
        <dbReference type="Rhea" id="RHEA-COMP:10132"/>
        <dbReference type="Rhea" id="RHEA-COMP:13555"/>
        <dbReference type="Rhea" id="RHEA-COMP:13556"/>
        <dbReference type="ChEBI" id="CHEBI:29950"/>
        <dbReference type="ChEBI" id="CHEBI:82612"/>
        <dbReference type="ChEBI" id="CHEBI:137386"/>
        <dbReference type="ChEBI" id="CHEBI:137387"/>
        <dbReference type="EC" id="2.1.1.63"/>
    </reaction>
</comment>
<dbReference type="InterPro" id="IPR014048">
    <property type="entry name" value="MethylDNA_cys_MeTrfase_DNA-bd"/>
</dbReference>
<keyword evidence="4 9" id="KW-0489">Methyltransferase</keyword>
<evidence type="ECO:0000256" key="3">
    <source>
        <dbReference type="ARBA" id="ARBA00022490"/>
    </source>
</evidence>
<evidence type="ECO:0000256" key="9">
    <source>
        <dbReference type="HAMAP-Rule" id="MF_00772"/>
    </source>
</evidence>
<dbReference type="EC" id="2.1.1.63" evidence="9"/>
<evidence type="ECO:0000256" key="4">
    <source>
        <dbReference type="ARBA" id="ARBA00022603"/>
    </source>
</evidence>
<feature type="domain" description="Methylated-DNA-[protein]-cysteine S-methyltransferase DNA binding" evidence="10">
    <location>
        <begin position="77"/>
        <end position="156"/>
    </location>
</feature>
<comment type="similarity">
    <text evidence="2 9">Belongs to the MGMT family.</text>
</comment>
<organism evidence="12 13">
    <name type="scientific">Stenotrophomonas geniculata N1</name>
    <dbReference type="NCBI Taxonomy" id="1167641"/>
    <lineage>
        <taxon>Bacteria</taxon>
        <taxon>Pseudomonadati</taxon>
        <taxon>Pseudomonadota</taxon>
        <taxon>Gammaproteobacteria</taxon>
        <taxon>Lysobacterales</taxon>
        <taxon>Lysobacteraceae</taxon>
        <taxon>Stenotrophomonas</taxon>
    </lineage>
</organism>
<dbReference type="Gene3D" id="3.30.160.70">
    <property type="entry name" value="Methylated DNA-protein cysteine methyltransferase domain"/>
    <property type="match status" value="1"/>
</dbReference>
<keyword evidence="5 9" id="KW-0808">Transferase</keyword>
<dbReference type="InterPro" id="IPR036217">
    <property type="entry name" value="MethylDNA_cys_MeTrfase_DNAb"/>
</dbReference>
<evidence type="ECO:0000256" key="8">
    <source>
        <dbReference type="ARBA" id="ARBA00049348"/>
    </source>
</evidence>
<keyword evidence="6 9" id="KW-0227">DNA damage</keyword>
<evidence type="ECO:0000256" key="6">
    <source>
        <dbReference type="ARBA" id="ARBA00022763"/>
    </source>
</evidence>
<dbReference type="GO" id="GO:0032259">
    <property type="term" value="P:methylation"/>
    <property type="evidence" value="ECO:0007669"/>
    <property type="project" value="UniProtKB-KW"/>
</dbReference>
<proteinExistence type="inferred from homology"/>
<dbReference type="CDD" id="cd06445">
    <property type="entry name" value="ATase"/>
    <property type="match status" value="1"/>
</dbReference>
<comment type="caution">
    <text evidence="12">The sequence shown here is derived from an EMBL/GenBank/DDBJ whole genome shotgun (WGS) entry which is preliminary data.</text>
</comment>
<dbReference type="GO" id="GO:0005737">
    <property type="term" value="C:cytoplasm"/>
    <property type="evidence" value="ECO:0007669"/>
    <property type="project" value="UniProtKB-SubCell"/>
</dbReference>
<feature type="domain" description="Methylguanine DNA methyltransferase ribonuclease-like" evidence="11">
    <location>
        <begin position="8"/>
        <end position="72"/>
    </location>
</feature>
<dbReference type="InterPro" id="IPR001497">
    <property type="entry name" value="MethylDNA_cys_MeTrfase_AS"/>
</dbReference>
<dbReference type="InterPro" id="IPR023546">
    <property type="entry name" value="MGMT"/>
</dbReference>
<dbReference type="Proteomes" id="UP000036890">
    <property type="component" value="Unassembled WGS sequence"/>
</dbReference>
<accession>A0A0L8A8P9</accession>
<dbReference type="SUPFAM" id="SSF53155">
    <property type="entry name" value="Methylated DNA-protein cysteine methyltransferase domain"/>
    <property type="match status" value="1"/>
</dbReference>
<keyword evidence="3 9" id="KW-0963">Cytoplasm</keyword>
<name>A0A0L8A8P9_9GAMM</name>
<evidence type="ECO:0000256" key="1">
    <source>
        <dbReference type="ARBA" id="ARBA00001286"/>
    </source>
</evidence>
<evidence type="ECO:0000256" key="7">
    <source>
        <dbReference type="ARBA" id="ARBA00023204"/>
    </source>
</evidence>
<reference evidence="12 13" key="1">
    <citation type="journal article" date="2012" name="J. Bacteriol.">
        <title>Genome sequence of a novel nicotine-degrading strain, Pseudomonas geniculata N1.</title>
        <authorList>
            <person name="Tang H."/>
            <person name="Yu H."/>
            <person name="Tai C."/>
            <person name="Huang K."/>
            <person name="Liu Y."/>
            <person name="Wang L."/>
            <person name="Yao Y."/>
            <person name="Wu G."/>
            <person name="Xu P."/>
        </authorList>
    </citation>
    <scope>NUCLEOTIDE SEQUENCE [LARGE SCALE GENOMIC DNA]</scope>
    <source>
        <strain evidence="12 13">N1</strain>
    </source>
</reference>
<dbReference type="InterPro" id="IPR036388">
    <property type="entry name" value="WH-like_DNA-bd_sf"/>
</dbReference>
<evidence type="ECO:0000256" key="5">
    <source>
        <dbReference type="ARBA" id="ARBA00022679"/>
    </source>
</evidence>
<sequence>MTLLFDRFDSPIGVLTIAGDERGLSHVLFPENRHPARGREDWHYAPDALPEARDQLLQFLHGERNSFDLVLAPRGTPFQLRVWQALALIPFGQTWSYLQLAQHLGQPSATRAVGAANGRNPLPIILPCHRVIGSNGALTGFGGGLQTKAALLRLEQRQAPLFA</sequence>
<comment type="function">
    <text evidence="9">Involved in the cellular defense against the biological effects of O6-methylguanine (O6-MeG) and O4-methylthymine (O4-MeT) in DNA. Repairs the methylated nucleobase in DNA by stoichiometrically transferring the methyl group to a cysteine residue in the enzyme. This is a suicide reaction: the enzyme is irreversibly inactivated.</text>
</comment>
<dbReference type="HAMAP" id="MF_00772">
    <property type="entry name" value="OGT"/>
    <property type="match status" value="1"/>
</dbReference>
<dbReference type="Pfam" id="PF01035">
    <property type="entry name" value="DNA_binding_1"/>
    <property type="match status" value="1"/>
</dbReference>
<keyword evidence="7 9" id="KW-0234">DNA repair</keyword>
<dbReference type="GO" id="GO:0006307">
    <property type="term" value="P:DNA alkylation repair"/>
    <property type="evidence" value="ECO:0007669"/>
    <property type="project" value="UniProtKB-UniRule"/>
</dbReference>
<gene>
    <name evidence="12" type="ORF">W7K_12600</name>
</gene>
<dbReference type="Gene3D" id="1.10.10.10">
    <property type="entry name" value="Winged helix-like DNA-binding domain superfamily/Winged helix DNA-binding domain"/>
    <property type="match status" value="1"/>
</dbReference>
<dbReference type="NCBIfam" id="TIGR00589">
    <property type="entry name" value="ogt"/>
    <property type="match status" value="1"/>
</dbReference>
<feature type="active site" description="Nucleophile; methyl group acceptor" evidence="9">
    <location>
        <position position="128"/>
    </location>
</feature>
<dbReference type="Pfam" id="PF02870">
    <property type="entry name" value="Methyltransf_1N"/>
    <property type="match status" value="1"/>
</dbReference>
<evidence type="ECO:0000259" key="10">
    <source>
        <dbReference type="Pfam" id="PF01035"/>
    </source>
</evidence>
<dbReference type="PANTHER" id="PTHR10815:SF5">
    <property type="entry name" value="METHYLATED-DNA--PROTEIN-CYSTEINE METHYLTRANSFERASE"/>
    <property type="match status" value="1"/>
</dbReference>
<dbReference type="InterPro" id="IPR008332">
    <property type="entry name" value="MethylG_MeTrfase_N"/>
</dbReference>
<dbReference type="OrthoDB" id="9802228at2"/>
<evidence type="ECO:0000256" key="2">
    <source>
        <dbReference type="ARBA" id="ARBA00008711"/>
    </source>
</evidence>
<protein>
    <recommendedName>
        <fullName evidence="9">Methylated-DNA--protein-cysteine methyltransferase</fullName>
        <ecNumber evidence="9">2.1.1.63</ecNumber>
    </recommendedName>
    <alternativeName>
        <fullName evidence="9">6-O-methylguanine-DNA methyltransferase</fullName>
        <shortName evidence="9">MGMT</shortName>
    </alternativeName>
    <alternativeName>
        <fullName evidence="9">O-6-methylguanine-DNA-alkyltransferase</fullName>
    </alternativeName>
</protein>
<dbReference type="GeneID" id="86936206"/>